<dbReference type="NCBIfam" id="TIGR02220">
    <property type="entry name" value="phg_TIGR02220"/>
    <property type="match status" value="1"/>
</dbReference>
<proteinExistence type="predicted"/>
<protein>
    <submittedName>
        <fullName evidence="3">DnaA like protein, DnaD domain protein</fullName>
    </submittedName>
</protein>
<evidence type="ECO:0000256" key="1">
    <source>
        <dbReference type="SAM" id="MobiDB-lite"/>
    </source>
</evidence>
<evidence type="ECO:0000259" key="2">
    <source>
        <dbReference type="Pfam" id="PF09524"/>
    </source>
</evidence>
<dbReference type="Pfam" id="PF09524">
    <property type="entry name" value="Phg_2220_C"/>
    <property type="match status" value="1"/>
</dbReference>
<feature type="region of interest" description="Disordered" evidence="1">
    <location>
        <begin position="330"/>
        <end position="354"/>
    </location>
</feature>
<organism evidence="3 4">
    <name type="scientific">Bacillus amyloliquefaciens (strain Y2)</name>
    <name type="common">Bacillus amyloliquefaciens subsp. plantarum (strain B9601-Y2)</name>
    <dbReference type="NCBI Taxonomy" id="1155777"/>
    <lineage>
        <taxon>Bacteria</taxon>
        <taxon>Bacillati</taxon>
        <taxon>Bacillota</taxon>
        <taxon>Bacilli</taxon>
        <taxon>Bacillales</taxon>
        <taxon>Bacillaceae</taxon>
        <taxon>Bacillus</taxon>
        <taxon>Bacillus amyloliquefaciens group</taxon>
    </lineage>
</organism>
<dbReference type="Proteomes" id="UP000002878">
    <property type="component" value="Chromosome"/>
</dbReference>
<name>I2C8A5_BACAY</name>
<sequence>MKGYLNVLLLPRKSCISVGRTFLRLNHLSAQAGQKPSEDFHDVLLRLGSQRTAFRTHKEGEQMANFRQVYVEFWQDPKVLEELTPEDKYFYLYLLTNPNTTQIGVYRITKKRMAFDMGYSPESVNSLLDRFQHHHKLVVYNSETREIAIIKWGKYNLKKAGKPMMDCIEKELKQIEDKTLLELIFPHIPNDAIREAFSRYVNDTYDDTSPCSGQEKEKEEEEEKELKDILSGKPDDASFYKNEKDEIPYKLIIDLLNKVVGTRYRPTTPKTRKDIKARWNEGFRFEDFKHVILVKTEEWLNDPAMNRFLRPETLFGTKFESYLNQKGGLPHGGLHKGASSSSRGRNISQDDIPY</sequence>
<dbReference type="HOGENOM" id="CLU_055973_0_1_9"/>
<reference evidence="3 4" key="1">
    <citation type="journal article" date="2012" name="J. Biotechnol.">
        <title>Genome sequence of the plant growth promoting strain Bacillus amyloliquefaciens subsp. plantarum B9601-Y2 and expression of mersacidin and other secondary metabolites.</title>
        <authorList>
            <person name="He P."/>
            <person name="Hao K."/>
            <person name="Blom J."/>
            <person name="Ruckert C."/>
            <person name="Vater J."/>
            <person name="Mao Z."/>
            <person name="Wu Y."/>
            <person name="Hou M."/>
            <person name="He P."/>
            <person name="He Y."/>
            <person name="Borriss R."/>
        </authorList>
    </citation>
    <scope>NUCLEOTIDE SEQUENCE [LARGE SCALE GENOMIC DNA]</scope>
    <source>
        <strain evidence="3">Y2</strain>
    </source>
</reference>
<dbReference type="InterPro" id="IPR011741">
    <property type="entry name" value="Phg_2220_C"/>
</dbReference>
<gene>
    <name evidence="3" type="ORF">MUS_2986</name>
</gene>
<feature type="domain" description="Phage conserved hypothetical protein C-terminal" evidence="2">
    <location>
        <begin position="252"/>
        <end position="324"/>
    </location>
</feature>
<evidence type="ECO:0000313" key="3">
    <source>
        <dbReference type="EMBL" id="AFJ62879.1"/>
    </source>
</evidence>
<feature type="compositionally biased region" description="Polar residues" evidence="1">
    <location>
        <begin position="338"/>
        <end position="354"/>
    </location>
</feature>
<evidence type="ECO:0000313" key="4">
    <source>
        <dbReference type="Proteomes" id="UP000002878"/>
    </source>
</evidence>
<accession>I2C8A5</accession>
<dbReference type="EMBL" id="CP003332">
    <property type="protein sequence ID" value="AFJ62879.1"/>
    <property type="molecule type" value="Genomic_DNA"/>
</dbReference>
<dbReference type="AlphaFoldDB" id="I2C8A5"/>
<feature type="region of interest" description="Disordered" evidence="1">
    <location>
        <begin position="205"/>
        <end position="228"/>
    </location>
</feature>
<dbReference type="PATRIC" id="fig|1126211.3.peg.2834"/>
<dbReference type="KEGG" id="bqy:MUS_2986"/>